<dbReference type="Proteomes" id="UP000054623">
    <property type="component" value="Unassembled WGS sequence"/>
</dbReference>
<name>A0A0W1JLM1_DESHA</name>
<feature type="transmembrane region" description="Helical" evidence="2">
    <location>
        <begin position="15"/>
        <end position="33"/>
    </location>
</feature>
<sequence>MSNQWGRTQRNRPSIVKGIAFFLSVSILAYLSFPGLKNMIYPLLKPTYAATNSSNYTLPKTNNSLTQSSPPDSILTYPIQDSLSTYNLANETKNNEVTTGFWLLFVANGQISQLSVDAETIAFIQLLINKDLRSSGKNNLVLVENGRFRQYMISDEINSVVASLSVIDIRASKGSINSSPNSSALIIPNSTANSSLNAFENSNLNGSGNLTNPNTSTQESTDTFENNPSSSLSENSAQK</sequence>
<dbReference type="EMBL" id="LOCK01000014">
    <property type="protein sequence ID" value="KTE92464.1"/>
    <property type="molecule type" value="Genomic_DNA"/>
</dbReference>
<evidence type="ECO:0000313" key="4">
    <source>
        <dbReference type="Proteomes" id="UP000054623"/>
    </source>
</evidence>
<dbReference type="OrthoDB" id="1808919at2"/>
<feature type="compositionally biased region" description="Low complexity" evidence="1">
    <location>
        <begin position="201"/>
        <end position="217"/>
    </location>
</feature>
<protein>
    <submittedName>
        <fullName evidence="3">Uncharacterized protein</fullName>
    </submittedName>
</protein>
<keyword evidence="2" id="KW-1133">Transmembrane helix</keyword>
<dbReference type="RefSeq" id="WP_058490938.1">
    <property type="nucleotide sequence ID" value="NZ_LOCK01000014.1"/>
</dbReference>
<evidence type="ECO:0000256" key="2">
    <source>
        <dbReference type="SAM" id="Phobius"/>
    </source>
</evidence>
<accession>A0A0W1JLM1</accession>
<keyword evidence="2" id="KW-0812">Transmembrane</keyword>
<evidence type="ECO:0000313" key="3">
    <source>
        <dbReference type="EMBL" id="KTE92464.1"/>
    </source>
</evidence>
<keyword evidence="2" id="KW-0472">Membrane</keyword>
<gene>
    <name evidence="3" type="ORF">AT727_19110</name>
</gene>
<proteinExistence type="predicted"/>
<comment type="caution">
    <text evidence="3">The sequence shown here is derived from an EMBL/GenBank/DDBJ whole genome shotgun (WGS) entry which is preliminary data.</text>
</comment>
<reference evidence="3 4" key="1">
    <citation type="submission" date="2015-12" db="EMBL/GenBank/DDBJ databases">
        <title>Draft Genome Sequence of Desulfitobacterium hafniense Strain DH, a Sulfate-reducing Bacterium Isolated from Paddy Soils.</title>
        <authorList>
            <person name="Bao P."/>
            <person name="Zhang X."/>
            <person name="Li G."/>
        </authorList>
    </citation>
    <scope>NUCLEOTIDE SEQUENCE [LARGE SCALE GENOMIC DNA]</scope>
    <source>
        <strain evidence="3 4">DH</strain>
    </source>
</reference>
<dbReference type="AlphaFoldDB" id="A0A0W1JLM1"/>
<feature type="region of interest" description="Disordered" evidence="1">
    <location>
        <begin position="201"/>
        <end position="239"/>
    </location>
</feature>
<feature type="compositionally biased region" description="Low complexity" evidence="1">
    <location>
        <begin position="225"/>
        <end position="239"/>
    </location>
</feature>
<evidence type="ECO:0000256" key="1">
    <source>
        <dbReference type="SAM" id="MobiDB-lite"/>
    </source>
</evidence>
<organism evidence="3 4">
    <name type="scientific">Desulfitobacterium hafniense</name>
    <name type="common">Desulfitobacterium frappieri</name>
    <dbReference type="NCBI Taxonomy" id="49338"/>
    <lineage>
        <taxon>Bacteria</taxon>
        <taxon>Bacillati</taxon>
        <taxon>Bacillota</taxon>
        <taxon>Clostridia</taxon>
        <taxon>Eubacteriales</taxon>
        <taxon>Desulfitobacteriaceae</taxon>
        <taxon>Desulfitobacterium</taxon>
    </lineage>
</organism>